<dbReference type="EMBL" id="JAZHYP010000004">
    <property type="protein sequence ID" value="MEN3324237.1"/>
    <property type="molecule type" value="Genomic_DNA"/>
</dbReference>
<proteinExistence type="predicted"/>
<evidence type="ECO:0000313" key="1">
    <source>
        <dbReference type="EMBL" id="MEN3324237.1"/>
    </source>
</evidence>
<gene>
    <name evidence="1" type="ORF">VP395_10900</name>
</gene>
<evidence type="ECO:0000313" key="2">
    <source>
        <dbReference type="Proteomes" id="UP001416393"/>
    </source>
</evidence>
<accession>A0ABV0AAV2</accession>
<sequence length="51" mass="5962">MKKRKYIKIPLPKWTWWQFSFVGAVFILALKPSTSISGLIQLIETLTKLIK</sequence>
<name>A0ABV0AAV2_9FLAO</name>
<dbReference type="Proteomes" id="UP001416393">
    <property type="component" value="Unassembled WGS sequence"/>
</dbReference>
<reference evidence="1 2" key="1">
    <citation type="submission" date="2024-01" db="EMBL/GenBank/DDBJ databases">
        <title>Mariniflexile litorale sp. nov., isolated from the shallow sediments of the Sea of Japan.</title>
        <authorList>
            <person name="Romanenko L."/>
            <person name="Bystritskaya E."/>
            <person name="Isaeva M."/>
        </authorList>
    </citation>
    <scope>NUCLEOTIDE SEQUENCE [LARGE SCALE GENOMIC DNA]</scope>
    <source>
        <strain evidence="1 2">KCTC 32427</strain>
    </source>
</reference>
<organism evidence="1 2">
    <name type="scientific">Mariniflexile soesokkakense</name>
    <dbReference type="NCBI Taxonomy" id="1343160"/>
    <lineage>
        <taxon>Bacteria</taxon>
        <taxon>Pseudomonadati</taxon>
        <taxon>Bacteroidota</taxon>
        <taxon>Flavobacteriia</taxon>
        <taxon>Flavobacteriales</taxon>
        <taxon>Flavobacteriaceae</taxon>
        <taxon>Mariniflexile</taxon>
    </lineage>
</organism>
<comment type="caution">
    <text evidence="1">The sequence shown here is derived from an EMBL/GenBank/DDBJ whole genome shotgun (WGS) entry which is preliminary data.</text>
</comment>
<dbReference type="RefSeq" id="WP_346242040.1">
    <property type="nucleotide sequence ID" value="NZ_JAZHYP010000004.1"/>
</dbReference>
<keyword evidence="2" id="KW-1185">Reference proteome</keyword>
<protein>
    <submittedName>
        <fullName evidence="1">Uncharacterized protein</fullName>
    </submittedName>
</protein>